<dbReference type="PANTHER" id="PTHR40940">
    <property type="entry name" value="PROTEIN BATD-RELATED"/>
    <property type="match status" value="1"/>
</dbReference>
<accession>A0ABZ0I6K2</accession>
<sequence length="561" mass="61066">MTQKKFGSRFEWLVLTSLLALLSWPAQAALQASLDRYNIAMGDSVRLSLRSDDDSNPADADLSALQELFEVLQSSSNVSTRIVNGERSQTRELTLELTPIKEGSLIIPPFEVDGKRSEALAVTVGPEPSVQATDEVVIFEAEVDRSQVYVQGQLLLTLRVQQAVNLDSRSISELEISNAYVETLGQNSFQRTINGRPWLVHEVRYALFPESSGELVIPAQTFSGRIASGRRTLFDTRPAGRLLRRRSEELVIPVLPRPASYPAATWLPSSKLSIEEQWSAPLDELRIGDSVTRTITITGEGLQGAQLPPIDGNSASGLRAYPDQPLINNVNGDKGVTGIRVDSLALVAVSDGVYELPALEIPWWDTESDSLQFARLPAQRLTVLPSAAAPGKADGTSASPLELTDQATQSVNGAVSSTNVWALIAAACASGWILTSFMWWRRSKKPAPQAPQKPTASSSVPKLFDACKSNDPSLAREALRAWLREQGHAGPIGDWLREQNSPPLQKAVEALESCLYRGDSERDPQANRWDGSDLAAAVRALPKTKATAKTNNALPELYLSQ</sequence>
<protein>
    <submittedName>
        <fullName evidence="3">BatD family protein</fullName>
    </submittedName>
</protein>
<dbReference type="InterPro" id="IPR057699">
    <property type="entry name" value="DUF7939"/>
</dbReference>
<evidence type="ECO:0000313" key="4">
    <source>
        <dbReference type="Proteomes" id="UP001626537"/>
    </source>
</evidence>
<evidence type="ECO:0000259" key="2">
    <source>
        <dbReference type="Pfam" id="PF25607"/>
    </source>
</evidence>
<dbReference type="EMBL" id="CP136864">
    <property type="protein sequence ID" value="WOJ94373.1"/>
    <property type="molecule type" value="Genomic_DNA"/>
</dbReference>
<dbReference type="InterPro" id="IPR025738">
    <property type="entry name" value="BatD"/>
</dbReference>
<organism evidence="3 4">
    <name type="scientific">Congregibacter variabilis</name>
    <dbReference type="NCBI Taxonomy" id="3081200"/>
    <lineage>
        <taxon>Bacteria</taxon>
        <taxon>Pseudomonadati</taxon>
        <taxon>Pseudomonadota</taxon>
        <taxon>Gammaproteobacteria</taxon>
        <taxon>Cellvibrionales</taxon>
        <taxon>Halieaceae</taxon>
        <taxon>Congregibacter</taxon>
    </lineage>
</organism>
<name>A0ABZ0I6K2_9GAMM</name>
<feature type="chain" id="PRO_5045741481" evidence="1">
    <location>
        <begin position="29"/>
        <end position="561"/>
    </location>
</feature>
<dbReference type="RefSeq" id="WP_407349009.1">
    <property type="nucleotide sequence ID" value="NZ_CP136864.1"/>
</dbReference>
<keyword evidence="4" id="KW-1185">Reference proteome</keyword>
<reference evidence="3 4" key="1">
    <citation type="submission" date="2023-10" db="EMBL/GenBank/DDBJ databases">
        <title>Two novel species belonging to the OM43/NOR5 clade.</title>
        <authorList>
            <person name="Park M."/>
        </authorList>
    </citation>
    <scope>NUCLEOTIDE SEQUENCE [LARGE SCALE GENOMIC DNA]</scope>
    <source>
        <strain evidence="3 4">IMCC43200</strain>
    </source>
</reference>
<proteinExistence type="predicted"/>
<dbReference type="Pfam" id="PF13584">
    <property type="entry name" value="BatD"/>
    <property type="match status" value="2"/>
</dbReference>
<dbReference type="PANTHER" id="PTHR40940:SF1">
    <property type="entry name" value="PROTEIN BATD"/>
    <property type="match status" value="1"/>
</dbReference>
<keyword evidence="1" id="KW-0732">Signal</keyword>
<feature type="domain" description="DUF7939" evidence="2">
    <location>
        <begin position="462"/>
        <end position="544"/>
    </location>
</feature>
<evidence type="ECO:0000256" key="1">
    <source>
        <dbReference type="SAM" id="SignalP"/>
    </source>
</evidence>
<evidence type="ECO:0000313" key="3">
    <source>
        <dbReference type="EMBL" id="WOJ94373.1"/>
    </source>
</evidence>
<feature type="signal peptide" evidence="1">
    <location>
        <begin position="1"/>
        <end position="28"/>
    </location>
</feature>
<dbReference type="Pfam" id="PF25607">
    <property type="entry name" value="DUF7939"/>
    <property type="match status" value="1"/>
</dbReference>
<dbReference type="Proteomes" id="UP001626537">
    <property type="component" value="Chromosome"/>
</dbReference>
<gene>
    <name evidence="3" type="ORF">R0135_04225</name>
</gene>